<feature type="transmembrane region" description="Helical" evidence="8">
    <location>
        <begin position="250"/>
        <end position="273"/>
    </location>
</feature>
<keyword evidence="4" id="KW-1003">Cell membrane</keyword>
<dbReference type="RefSeq" id="WP_084384466.1">
    <property type="nucleotide sequence ID" value="NZ_CAJTCQ010000005.1"/>
</dbReference>
<accession>A0A1Z2XT89</accession>
<evidence type="ECO:0000256" key="3">
    <source>
        <dbReference type="ARBA" id="ARBA00022448"/>
    </source>
</evidence>
<comment type="similarity">
    <text evidence="2">Belongs to the binding-protein-dependent transport system permease family. FecCD subfamily.</text>
</comment>
<dbReference type="SUPFAM" id="SSF81345">
    <property type="entry name" value="ABC transporter involved in vitamin B12 uptake, BtuC"/>
    <property type="match status" value="1"/>
</dbReference>
<evidence type="ECO:0000313" key="12">
    <source>
        <dbReference type="Proteomes" id="UP000596035"/>
    </source>
</evidence>
<feature type="transmembrane region" description="Helical" evidence="8">
    <location>
        <begin position="160"/>
        <end position="181"/>
    </location>
</feature>
<dbReference type="KEGG" id="amur:ADH66_13660"/>
<keyword evidence="3" id="KW-0813">Transport</keyword>
<dbReference type="InterPro" id="IPR000522">
    <property type="entry name" value="ABC_transptr_permease_BtuC"/>
</dbReference>
<sequence length="349" mass="35983">MSIWGSFSRSRESKKEYEKSGLPGGVKLALLAVLTLFCALSGLCLGSTVIDLPAALSGVLSGDLASAQSRILLYVRLPRVIASLLSGAALSVSGMLLQAVLSNPLAAPNVIGVNAGAGFFTFLSMALLPGVRGAGQLGAFFGALVAVVLVLAVSAGAGRLTIILSGVAVSSIFTAGINTVKTFCPDTLYNGSAFLIGGFSGVSLRDLSPAWAVILLALGLSLGLSPQADLLGLGETPARSLGMNVSLTRLALILLSCVLAGCAVSFSGLLGFVGLLAPHIVRRLFKESKTSHRLLLPAAALLGAGFVTLCDLLSRLLFAPYELPVGILLSFVGGPFFLYLLIRERRRVL</sequence>
<dbReference type="Proteomes" id="UP000196710">
    <property type="component" value="Chromosome"/>
</dbReference>
<dbReference type="Gene3D" id="1.10.3470.10">
    <property type="entry name" value="ABC transporter involved in vitamin B12 uptake, BtuC"/>
    <property type="match status" value="1"/>
</dbReference>
<keyword evidence="7 8" id="KW-0472">Membrane</keyword>
<dbReference type="PRINTS" id="PR00173">
    <property type="entry name" value="EDTRNSPORT"/>
</dbReference>
<feature type="transmembrane region" description="Helical" evidence="8">
    <location>
        <begin position="80"/>
        <end position="101"/>
    </location>
</feature>
<protein>
    <submittedName>
        <fullName evidence="10">Iron ABC transporter permease</fullName>
    </submittedName>
</protein>
<evidence type="ECO:0000256" key="4">
    <source>
        <dbReference type="ARBA" id="ARBA00022475"/>
    </source>
</evidence>
<name>A0A1Z2XT89_9FIRM</name>
<dbReference type="AlphaFoldDB" id="A0A1Z2XT89"/>
<dbReference type="Proteomes" id="UP000596035">
    <property type="component" value="Chromosome"/>
</dbReference>
<dbReference type="PANTHER" id="PTHR30472:SF25">
    <property type="entry name" value="ABC TRANSPORTER PERMEASE PROTEIN MJ0876-RELATED"/>
    <property type="match status" value="1"/>
</dbReference>
<evidence type="ECO:0000313" key="10">
    <source>
        <dbReference type="EMBL" id="QQR30870.1"/>
    </source>
</evidence>
<dbReference type="GO" id="GO:0022857">
    <property type="term" value="F:transmembrane transporter activity"/>
    <property type="evidence" value="ECO:0007669"/>
    <property type="project" value="InterPro"/>
</dbReference>
<evidence type="ECO:0000256" key="2">
    <source>
        <dbReference type="ARBA" id="ARBA00007935"/>
    </source>
</evidence>
<dbReference type="PANTHER" id="PTHR30472">
    <property type="entry name" value="FERRIC ENTEROBACTIN TRANSPORT SYSTEM PERMEASE PROTEIN"/>
    <property type="match status" value="1"/>
</dbReference>
<proteinExistence type="inferred from homology"/>
<feature type="transmembrane region" description="Helical" evidence="8">
    <location>
        <begin position="134"/>
        <end position="153"/>
    </location>
</feature>
<gene>
    <name evidence="9" type="ORF">ADH66_13660</name>
    <name evidence="10" type="ORF">I5Q82_04000</name>
</gene>
<dbReference type="EMBL" id="CP021422">
    <property type="protein sequence ID" value="ASB41611.1"/>
    <property type="molecule type" value="Genomic_DNA"/>
</dbReference>
<evidence type="ECO:0000256" key="6">
    <source>
        <dbReference type="ARBA" id="ARBA00022989"/>
    </source>
</evidence>
<keyword evidence="11" id="KW-1185">Reference proteome</keyword>
<feature type="transmembrane region" description="Helical" evidence="8">
    <location>
        <begin position="323"/>
        <end position="342"/>
    </location>
</feature>
<dbReference type="GO" id="GO:0005886">
    <property type="term" value="C:plasma membrane"/>
    <property type="evidence" value="ECO:0007669"/>
    <property type="project" value="UniProtKB-SubCell"/>
</dbReference>
<reference evidence="10 12" key="3">
    <citation type="submission" date="2020-11" db="EMBL/GenBank/DDBJ databases">
        <title>Closed and high quality bacterial genomes of the OMM12 community.</title>
        <authorList>
            <person name="Marbouty M."/>
            <person name="Lamy-Besnier Q."/>
            <person name="Debarbieux L."/>
            <person name="Koszul R."/>
        </authorList>
    </citation>
    <scope>NUCLEOTIDE SEQUENCE [LARGE SCALE GENOMIC DNA]</scope>
    <source>
        <strain evidence="10 12">KB18</strain>
    </source>
</reference>
<reference evidence="11" key="2">
    <citation type="submission" date="2017-05" db="EMBL/GenBank/DDBJ databases">
        <title>Improved OligoMM genomes.</title>
        <authorList>
            <person name="Garzetti D."/>
        </authorList>
    </citation>
    <scope>NUCLEOTIDE SEQUENCE [LARGE SCALE GENOMIC DNA]</scope>
    <source>
        <strain evidence="11">KB18</strain>
    </source>
</reference>
<keyword evidence="6 8" id="KW-1133">Transmembrane helix</keyword>
<organism evidence="10 12">
    <name type="scientific">Acutalibacter muris</name>
    <dbReference type="NCBI Taxonomy" id="1796620"/>
    <lineage>
        <taxon>Bacteria</taxon>
        <taxon>Bacillati</taxon>
        <taxon>Bacillota</taxon>
        <taxon>Clostridia</taxon>
        <taxon>Eubacteriales</taxon>
        <taxon>Acutalibacteraceae</taxon>
        <taxon>Acutalibacter</taxon>
    </lineage>
</organism>
<evidence type="ECO:0000313" key="9">
    <source>
        <dbReference type="EMBL" id="ASB41611.1"/>
    </source>
</evidence>
<evidence type="ECO:0000256" key="1">
    <source>
        <dbReference type="ARBA" id="ARBA00004651"/>
    </source>
</evidence>
<evidence type="ECO:0000313" key="11">
    <source>
        <dbReference type="Proteomes" id="UP000196710"/>
    </source>
</evidence>
<dbReference type="CDD" id="cd06550">
    <property type="entry name" value="TM_ABC_iron-siderophores_like"/>
    <property type="match status" value="1"/>
</dbReference>
<dbReference type="Pfam" id="PF01032">
    <property type="entry name" value="FecCD"/>
    <property type="match status" value="1"/>
</dbReference>
<dbReference type="EMBL" id="CP065321">
    <property type="protein sequence ID" value="QQR30870.1"/>
    <property type="molecule type" value="Genomic_DNA"/>
</dbReference>
<feature type="transmembrane region" description="Helical" evidence="8">
    <location>
        <begin position="211"/>
        <end position="230"/>
    </location>
</feature>
<feature type="transmembrane region" description="Helical" evidence="8">
    <location>
        <begin position="187"/>
        <end position="204"/>
    </location>
</feature>
<feature type="transmembrane region" description="Helical" evidence="8">
    <location>
        <begin position="294"/>
        <end position="317"/>
    </location>
</feature>
<reference evidence="9" key="1">
    <citation type="journal article" date="2017" name="Genome Announc.">
        <title>High-Quality Whole-Genome Sequences of the Oligo-Mouse-Microbiota Bacterial Community.</title>
        <authorList>
            <person name="Garzetti D."/>
            <person name="Brugiroux S."/>
            <person name="Bunk B."/>
            <person name="Pukall R."/>
            <person name="McCoy K.D."/>
            <person name="Macpherson A.J."/>
            <person name="Stecher B."/>
        </authorList>
    </citation>
    <scope>NUCLEOTIDE SEQUENCE</scope>
    <source>
        <strain evidence="9">KB18</strain>
    </source>
</reference>
<evidence type="ECO:0000256" key="7">
    <source>
        <dbReference type="ARBA" id="ARBA00023136"/>
    </source>
</evidence>
<evidence type="ECO:0000256" key="5">
    <source>
        <dbReference type="ARBA" id="ARBA00022692"/>
    </source>
</evidence>
<comment type="subcellular location">
    <subcellularLocation>
        <location evidence="1">Cell membrane</location>
        <topology evidence="1">Multi-pass membrane protein</topology>
    </subcellularLocation>
</comment>
<keyword evidence="5 8" id="KW-0812">Transmembrane</keyword>
<dbReference type="InterPro" id="IPR037294">
    <property type="entry name" value="ABC_BtuC-like"/>
</dbReference>
<feature type="transmembrane region" description="Helical" evidence="8">
    <location>
        <begin position="108"/>
        <end position="128"/>
    </location>
</feature>
<evidence type="ECO:0000256" key="8">
    <source>
        <dbReference type="SAM" id="Phobius"/>
    </source>
</evidence>